<keyword evidence="3" id="KW-1185">Reference proteome</keyword>
<feature type="region of interest" description="Disordered" evidence="1">
    <location>
        <begin position="113"/>
        <end position="226"/>
    </location>
</feature>
<gene>
    <name evidence="2" type="ORF">F8M41_004852</name>
</gene>
<feature type="compositionally biased region" description="Basic and acidic residues" evidence="1">
    <location>
        <begin position="149"/>
        <end position="205"/>
    </location>
</feature>
<evidence type="ECO:0000313" key="3">
    <source>
        <dbReference type="Proteomes" id="UP000439903"/>
    </source>
</evidence>
<dbReference type="Proteomes" id="UP000439903">
    <property type="component" value="Unassembled WGS sequence"/>
</dbReference>
<reference evidence="2 3" key="1">
    <citation type="journal article" date="2019" name="Environ. Microbiol.">
        <title>At the nexus of three kingdoms: the genome of the mycorrhizal fungus Gigaspora margarita provides insights into plant, endobacterial and fungal interactions.</title>
        <authorList>
            <person name="Venice F."/>
            <person name="Ghignone S."/>
            <person name="Salvioli di Fossalunga A."/>
            <person name="Amselem J."/>
            <person name="Novero M."/>
            <person name="Xianan X."/>
            <person name="Sedzielewska Toro K."/>
            <person name="Morin E."/>
            <person name="Lipzen A."/>
            <person name="Grigoriev I.V."/>
            <person name="Henrissat B."/>
            <person name="Martin F.M."/>
            <person name="Bonfante P."/>
        </authorList>
    </citation>
    <scope>NUCLEOTIDE SEQUENCE [LARGE SCALE GENOMIC DNA]</scope>
    <source>
        <strain evidence="2 3">BEG34</strain>
    </source>
</reference>
<organism evidence="2 3">
    <name type="scientific">Gigaspora margarita</name>
    <dbReference type="NCBI Taxonomy" id="4874"/>
    <lineage>
        <taxon>Eukaryota</taxon>
        <taxon>Fungi</taxon>
        <taxon>Fungi incertae sedis</taxon>
        <taxon>Mucoromycota</taxon>
        <taxon>Glomeromycotina</taxon>
        <taxon>Glomeromycetes</taxon>
        <taxon>Diversisporales</taxon>
        <taxon>Gigasporaceae</taxon>
        <taxon>Gigaspora</taxon>
    </lineage>
</organism>
<feature type="compositionally biased region" description="Basic and acidic residues" evidence="1">
    <location>
        <begin position="113"/>
        <end position="126"/>
    </location>
</feature>
<sequence length="521" mass="59909">MNIELTEPEITINSSYKSEACKGTDSDFVSVNAMIIQETAATDRIISLLNEQKANIDKLLDSQLVYALGPDFQHGYSVPCIACWVDKPLDRASKEQLSALFDGQFEIINHVVEKQNEESDDNDKNNKNRSNRVFDSNNESNSAGDNENNNDKNKDIDRNDNRSNNDRSDESNERNEINREKSNENNEEKSDENGEANEYNRRNDENSEENNDDDGGGDGDKKSNNIIRPYIQVKSVANAKYEKKIQSFTINTIISANISNKTHVSRGLLEFNVDFIFCGVGRMLNEVCESLSGFVGYYLDSISIEVSPIPKPGYAINIIDEERPYNPQNYNQEIETTENHERSFGGQINLTVPSPNLGITANYGKTNNHNTKITTSKWRMRMSACPTDGVQWLYDYDIRKSEIYREWPTPKSHIGYWYTTEKLKGFRITVMQTLCCRFKYGFYALRKPEIIKKCPKIFHKLEISFNNLTTFNRDFEELTKKIHSEHEDIIINLNENNISSISKNDNENNMCTDRKLFFDKD</sequence>
<feature type="compositionally biased region" description="Acidic residues" evidence="1">
    <location>
        <begin position="206"/>
        <end position="217"/>
    </location>
</feature>
<comment type="caution">
    <text evidence="2">The sequence shown here is derived from an EMBL/GenBank/DDBJ whole genome shotgun (WGS) entry which is preliminary data.</text>
</comment>
<dbReference type="OrthoDB" id="2375172at2759"/>
<proteinExistence type="predicted"/>
<protein>
    <submittedName>
        <fullName evidence="2">Sel1 repeat-containing protein</fullName>
    </submittedName>
</protein>
<evidence type="ECO:0000256" key="1">
    <source>
        <dbReference type="SAM" id="MobiDB-lite"/>
    </source>
</evidence>
<feature type="compositionally biased region" description="Low complexity" evidence="1">
    <location>
        <begin position="135"/>
        <end position="147"/>
    </location>
</feature>
<dbReference type="AlphaFoldDB" id="A0A8H4AXC7"/>
<evidence type="ECO:0000313" key="2">
    <source>
        <dbReference type="EMBL" id="KAF0541982.1"/>
    </source>
</evidence>
<accession>A0A8H4AXC7</accession>
<dbReference type="EMBL" id="WTPW01000146">
    <property type="protein sequence ID" value="KAF0541982.1"/>
    <property type="molecule type" value="Genomic_DNA"/>
</dbReference>
<name>A0A8H4AXC7_GIGMA</name>